<dbReference type="AlphaFoldDB" id="V5AZQ7"/>
<name>V5AZQ7_TRYCR</name>
<keyword evidence="2" id="KW-1133">Transmembrane helix</keyword>
<dbReference type="Proteomes" id="UP000017861">
    <property type="component" value="Unassembled WGS sequence"/>
</dbReference>
<evidence type="ECO:0000256" key="2">
    <source>
        <dbReference type="SAM" id="Phobius"/>
    </source>
</evidence>
<gene>
    <name evidence="3" type="ORF">TCDM_11695</name>
</gene>
<accession>V5AZQ7</accession>
<evidence type="ECO:0000256" key="1">
    <source>
        <dbReference type="SAM" id="MobiDB-lite"/>
    </source>
</evidence>
<dbReference type="VEuPathDB" id="TriTrypDB:TCDM_11695"/>
<feature type="compositionally biased region" description="Basic residues" evidence="1">
    <location>
        <begin position="200"/>
        <end position="218"/>
    </location>
</feature>
<feature type="transmembrane region" description="Helical" evidence="2">
    <location>
        <begin position="71"/>
        <end position="96"/>
    </location>
</feature>
<feature type="transmembrane region" description="Helical" evidence="2">
    <location>
        <begin position="111"/>
        <end position="144"/>
    </location>
</feature>
<sequence length="321" mass="36834">MRGTSTPTHWVAALCRECWVRMDPTCLTDAIKLRLRCLCVQYCPLLPLQLRMEKIHLLNHRTIRIQVRLPTLVVLVLVALEVLVLLLVPGLLLLLVVEAAELLLEVKVPVAFLLILLFLLLVLLALLVVLVPLLLLLPLLLLILQLAEVMVRRGPQAVIHLTQQGTLKQEFRRLQRQRLTTPRHPKDRQERHPAPDTQEKKKKRKIMKSSSKVMKHKSNNINSMNTPRKMAKNPRKIKTPFVQMPPQIQATVTAAPRSPTPPPLLCLLLLFLRVRLLLRWWPRESECERAVHRPHTHSSFSLSVCPLAWTLALTSPTRHTQ</sequence>
<evidence type="ECO:0000313" key="3">
    <source>
        <dbReference type="EMBL" id="ESS60754.1"/>
    </source>
</evidence>
<reference evidence="3 4" key="1">
    <citation type="journal article" date="2014" name="Genome Announc.">
        <title>Trypanosoma cruzi Clone Dm28c Draft Genome Sequence.</title>
        <authorList>
            <person name="Grisard E.C."/>
            <person name="Teixeira S.M."/>
            <person name="de Almeida L.G."/>
            <person name="Stoco P.H."/>
            <person name="Gerber A.L."/>
            <person name="Talavera-Lopez C."/>
            <person name="Lima O.C."/>
            <person name="Andersson B."/>
            <person name="de Vasconcelos A.T."/>
        </authorList>
    </citation>
    <scope>NUCLEOTIDE SEQUENCE [LARGE SCALE GENOMIC DNA]</scope>
    <source>
        <strain evidence="3 4">Dm28c</strain>
    </source>
</reference>
<evidence type="ECO:0000313" key="4">
    <source>
        <dbReference type="Proteomes" id="UP000017861"/>
    </source>
</evidence>
<dbReference type="EMBL" id="AYLP01000403">
    <property type="protein sequence ID" value="ESS60754.1"/>
    <property type="molecule type" value="Genomic_DNA"/>
</dbReference>
<proteinExistence type="predicted"/>
<protein>
    <submittedName>
        <fullName evidence="3">Uncharacterized protein</fullName>
    </submittedName>
</protein>
<organism evidence="3 4">
    <name type="scientific">Trypanosoma cruzi Dm28c</name>
    <dbReference type="NCBI Taxonomy" id="1416333"/>
    <lineage>
        <taxon>Eukaryota</taxon>
        <taxon>Discoba</taxon>
        <taxon>Euglenozoa</taxon>
        <taxon>Kinetoplastea</taxon>
        <taxon>Metakinetoplastina</taxon>
        <taxon>Trypanosomatida</taxon>
        <taxon>Trypanosomatidae</taxon>
        <taxon>Trypanosoma</taxon>
        <taxon>Schizotrypanum</taxon>
    </lineage>
</organism>
<comment type="caution">
    <text evidence="3">The sequence shown here is derived from an EMBL/GenBank/DDBJ whole genome shotgun (WGS) entry which is preliminary data.</text>
</comment>
<feature type="region of interest" description="Disordered" evidence="1">
    <location>
        <begin position="177"/>
        <end position="232"/>
    </location>
</feature>
<keyword evidence="2" id="KW-0812">Transmembrane</keyword>
<keyword evidence="2" id="KW-0472">Membrane</keyword>
<feature type="compositionally biased region" description="Basic and acidic residues" evidence="1">
    <location>
        <begin position="187"/>
        <end position="199"/>
    </location>
</feature>